<dbReference type="CDD" id="cd07034">
    <property type="entry name" value="TPP_PYR_PFOR_IOR-alpha_like"/>
    <property type="match status" value="1"/>
</dbReference>
<keyword evidence="2 3" id="KW-0560">Oxidoreductase</keyword>
<dbReference type="OrthoDB" id="9804603at2"/>
<organism evidence="6 7">
    <name type="scientific">Maridesulfovibrio hydrothermalis AM13 = DSM 14728</name>
    <dbReference type="NCBI Taxonomy" id="1121451"/>
    <lineage>
        <taxon>Bacteria</taxon>
        <taxon>Pseudomonadati</taxon>
        <taxon>Thermodesulfobacteriota</taxon>
        <taxon>Desulfovibrionia</taxon>
        <taxon>Desulfovibrionales</taxon>
        <taxon>Desulfovibrionaceae</taxon>
        <taxon>Maridesulfovibrio</taxon>
    </lineage>
</organism>
<dbReference type="EC" id="1.2.7.8" evidence="3"/>
<keyword evidence="3" id="KW-0411">Iron-sulfur</keyword>
<keyword evidence="3" id="KW-0408">Iron</keyword>
<keyword evidence="6" id="KW-0670">Pyruvate</keyword>
<dbReference type="AlphaFoldDB" id="L0R920"/>
<keyword evidence="3" id="KW-0813">Transport</keyword>
<dbReference type="PIRSF" id="PIRSF006439">
    <property type="entry name" value="Indolepyruvate_ferr_oxidored"/>
    <property type="match status" value="1"/>
</dbReference>
<dbReference type="Gene3D" id="3.40.50.970">
    <property type="match status" value="2"/>
</dbReference>
<dbReference type="InterPro" id="IPR045025">
    <property type="entry name" value="HACL1-like"/>
</dbReference>
<name>L0R920_9BACT</name>
<dbReference type="STRING" id="1121451.DESAM_10095"/>
<comment type="function">
    <text evidence="3">Catalyzes the ferredoxin-dependent oxidative decarboxylation of arylpyruvates.</text>
</comment>
<evidence type="ECO:0000259" key="5">
    <source>
        <dbReference type="Pfam" id="PF02775"/>
    </source>
</evidence>
<dbReference type="GO" id="GO:0030976">
    <property type="term" value="F:thiamine pyrophosphate binding"/>
    <property type="evidence" value="ECO:0007669"/>
    <property type="project" value="InterPro"/>
</dbReference>
<dbReference type="Pfam" id="PF01855">
    <property type="entry name" value="POR_N"/>
    <property type="match status" value="1"/>
</dbReference>
<evidence type="ECO:0000313" key="6">
    <source>
        <dbReference type="EMBL" id="CCO22076.1"/>
    </source>
</evidence>
<evidence type="ECO:0000256" key="2">
    <source>
        <dbReference type="ARBA" id="ARBA00023002"/>
    </source>
</evidence>
<dbReference type="GO" id="GO:0043805">
    <property type="term" value="F:indolepyruvate ferredoxin oxidoreductase activity"/>
    <property type="evidence" value="ECO:0007669"/>
    <property type="project" value="UniProtKB-UniRule"/>
</dbReference>
<dbReference type="HOGENOM" id="CLU_017727_0_0_7"/>
<dbReference type="InterPro" id="IPR017721">
    <property type="entry name" value="IorA"/>
</dbReference>
<dbReference type="eggNOG" id="COG4231">
    <property type="taxonomic scope" value="Bacteria"/>
</dbReference>
<comment type="catalytic activity">
    <reaction evidence="3">
        <text>indole-3-pyruvate + 2 oxidized [2Fe-2S]-[ferredoxin] + CoA = (indol-3-yl)acetyl-CoA + 2 reduced [2Fe-2S]-[ferredoxin] + CO2 + H(+)</text>
        <dbReference type="Rhea" id="RHEA:12645"/>
        <dbReference type="Rhea" id="RHEA-COMP:10000"/>
        <dbReference type="Rhea" id="RHEA-COMP:10001"/>
        <dbReference type="ChEBI" id="CHEBI:15378"/>
        <dbReference type="ChEBI" id="CHEBI:16526"/>
        <dbReference type="ChEBI" id="CHEBI:17640"/>
        <dbReference type="ChEBI" id="CHEBI:33737"/>
        <dbReference type="ChEBI" id="CHEBI:33738"/>
        <dbReference type="ChEBI" id="CHEBI:57271"/>
        <dbReference type="ChEBI" id="CHEBI:57287"/>
        <dbReference type="EC" id="1.2.7.8"/>
    </reaction>
</comment>
<dbReference type="RefSeq" id="WP_015334686.1">
    <property type="nucleotide sequence ID" value="NC_020055.1"/>
</dbReference>
<evidence type="ECO:0000313" key="7">
    <source>
        <dbReference type="Proteomes" id="UP000010808"/>
    </source>
</evidence>
<dbReference type="NCBIfam" id="TIGR03336">
    <property type="entry name" value="IOR_alpha"/>
    <property type="match status" value="1"/>
</dbReference>
<keyword evidence="3" id="KW-0004">4Fe-4S</keyword>
<dbReference type="PATRIC" id="fig|1121451.3.peg.85"/>
<dbReference type="KEGG" id="dhy:DESAM_10095"/>
<evidence type="ECO:0000256" key="3">
    <source>
        <dbReference type="PIRNR" id="PIRNR006439"/>
    </source>
</evidence>
<comment type="cofactor">
    <cofactor evidence="3">
        <name>[4Fe-4S] cluster</name>
        <dbReference type="ChEBI" id="CHEBI:49883"/>
    </cofactor>
    <text evidence="3">Binds 2 [4Fe-4S] clusters. In this family the first cluster has a non-standard and varying [4Fe-4S] binding motif CX(2)CX(2)CX(4-5)CP.</text>
</comment>
<evidence type="ECO:0000259" key="4">
    <source>
        <dbReference type="Pfam" id="PF01855"/>
    </source>
</evidence>
<dbReference type="FunFam" id="3.40.50.970:FF:000039">
    <property type="entry name" value="Indolepyruvate oxidoreductase subunit IorA"/>
    <property type="match status" value="1"/>
</dbReference>
<dbReference type="PANTHER" id="PTHR43710">
    <property type="entry name" value="2-HYDROXYACYL-COA LYASE"/>
    <property type="match status" value="1"/>
</dbReference>
<dbReference type="PANTHER" id="PTHR43710:SF7">
    <property type="entry name" value="INDOLEPYRUVATE OXIDOREDUCTASE SUBUNIT IORA"/>
    <property type="match status" value="1"/>
</dbReference>
<dbReference type="GO" id="GO:0051539">
    <property type="term" value="F:4 iron, 4 sulfur cluster binding"/>
    <property type="evidence" value="ECO:0007669"/>
    <property type="project" value="UniProtKB-UniRule"/>
</dbReference>
<dbReference type="InterPro" id="IPR002880">
    <property type="entry name" value="Pyrv_Fd/Flavodoxin_OxRdtase_N"/>
</dbReference>
<dbReference type="SUPFAM" id="SSF52518">
    <property type="entry name" value="Thiamin diphosphate-binding fold (THDP-binding)"/>
    <property type="match status" value="2"/>
</dbReference>
<dbReference type="Pfam" id="PF02775">
    <property type="entry name" value="TPP_enzyme_C"/>
    <property type="match status" value="1"/>
</dbReference>
<evidence type="ECO:0000256" key="1">
    <source>
        <dbReference type="ARBA" id="ARBA00022723"/>
    </source>
</evidence>
<dbReference type="GO" id="GO:0046872">
    <property type="term" value="F:metal ion binding"/>
    <property type="evidence" value="ECO:0007669"/>
    <property type="project" value="UniProtKB-UniRule"/>
</dbReference>
<accession>L0R920</accession>
<dbReference type="CDD" id="cd02008">
    <property type="entry name" value="TPP_IOR_alpha"/>
    <property type="match status" value="1"/>
</dbReference>
<gene>
    <name evidence="6" type="primary">iorA</name>
    <name evidence="6" type="ORF">DESAM_10095</name>
</gene>
<dbReference type="InterPro" id="IPR029061">
    <property type="entry name" value="THDP-binding"/>
</dbReference>
<protein>
    <recommendedName>
        <fullName evidence="3">Indolepyruvate oxidoreductase subunit IorA</fullName>
        <shortName evidence="3">IOR</shortName>
        <ecNumber evidence="3">1.2.7.8</ecNumber>
    </recommendedName>
    <alternativeName>
        <fullName evidence="3">Indolepyruvate ferredoxin oxidoreductase subunit alpha</fullName>
    </alternativeName>
</protein>
<feature type="domain" description="Thiamine pyrophosphate enzyme TPP-binding" evidence="5">
    <location>
        <begin position="397"/>
        <end position="534"/>
    </location>
</feature>
<reference evidence="6 7" key="1">
    <citation type="submission" date="2012-10" db="EMBL/GenBank/DDBJ databases">
        <authorList>
            <person name="Genoscope - CEA"/>
        </authorList>
    </citation>
    <scope>NUCLEOTIDE SEQUENCE [LARGE SCALE GENOMIC DNA]</scope>
    <source>
        <strain evidence="7">AM13 / DSM 14728</strain>
    </source>
</reference>
<dbReference type="InterPro" id="IPR011766">
    <property type="entry name" value="TPP_enzyme_TPP-bd"/>
</dbReference>
<dbReference type="EMBL" id="FO203522">
    <property type="protein sequence ID" value="CCO22076.1"/>
    <property type="molecule type" value="Genomic_DNA"/>
</dbReference>
<sequence length="614" mass="65966">MAHPLLADNPGMKKLLLGNEAIVRGAIEAGVQMVTCYPGTPSSEVPDTFFRLSPEGDFTFEYSVNEKVALEVGGGAAVSGAMTLTTMKHVGVNVAADPLMTLAYVGTPGGMVLLSADDPGCHSSQNEQDNRYYARLAGMPCMEPATAQEAKDMTRDALNMSRETSAPFLLRTTTRVNHLRGPVEYGEIVKLPPVAGFKKNPAQFVPIPAFARRMHVDLLAKLEELREMAEKSEYNKISGNGKIGIVASGICRAYLIDALADSGLTDKFKVLELGFTFPMPTKMVTDFITSVDKVIILEELEPFIENEIRVLAQKNSITVEVIGKDNKHLPLNGEYSTLNVTAVIREALGLEAEAVNCCEAEEGLPMRPPNLCAGCTHRAAYYAVKKVFGPDAICSSDIGCYTLGILPPLNAADFLFCMGSSISAGSGASKASGQTVIGFIGDSTFFHSGITGLINAVFNQHNILLVILDNSTTAMTGHQPHPGVETTMLGANPAQVDIESIVKGCGVSEIRTVSPLNLKATTKALEELKAISGVRVLIAKDPCPLFARRTLGKKPGRTAYVENQTEDVVRVMEELACPAFEKTEEGIRVNEILCSGCMLCLQLTKDIKARKRSS</sequence>
<keyword evidence="7" id="KW-1185">Reference proteome</keyword>
<keyword evidence="3" id="KW-0249">Electron transport</keyword>
<keyword evidence="1 3" id="KW-0479">Metal-binding</keyword>
<dbReference type="Proteomes" id="UP000010808">
    <property type="component" value="Chromosome"/>
</dbReference>
<feature type="domain" description="Pyruvate flavodoxin/ferredoxin oxidoreductase pyrimidine binding" evidence="4">
    <location>
        <begin position="25"/>
        <end position="189"/>
    </location>
</feature>
<dbReference type="GO" id="GO:0044281">
    <property type="term" value="P:small molecule metabolic process"/>
    <property type="evidence" value="ECO:0007669"/>
    <property type="project" value="UniProtKB-ARBA"/>
</dbReference>
<proteinExistence type="predicted"/>